<accession>A0A0E9RY23</accession>
<name>A0A0E9RY23_ANGAN</name>
<proteinExistence type="predicted"/>
<reference evidence="1" key="1">
    <citation type="submission" date="2014-11" db="EMBL/GenBank/DDBJ databases">
        <authorList>
            <person name="Amaro Gonzalez C."/>
        </authorList>
    </citation>
    <scope>NUCLEOTIDE SEQUENCE</scope>
</reference>
<dbReference type="AlphaFoldDB" id="A0A0E9RY23"/>
<dbReference type="EMBL" id="GBXM01075272">
    <property type="protein sequence ID" value="JAH33305.1"/>
    <property type="molecule type" value="Transcribed_RNA"/>
</dbReference>
<organism evidence="1">
    <name type="scientific">Anguilla anguilla</name>
    <name type="common">European freshwater eel</name>
    <name type="synonym">Muraena anguilla</name>
    <dbReference type="NCBI Taxonomy" id="7936"/>
    <lineage>
        <taxon>Eukaryota</taxon>
        <taxon>Metazoa</taxon>
        <taxon>Chordata</taxon>
        <taxon>Craniata</taxon>
        <taxon>Vertebrata</taxon>
        <taxon>Euteleostomi</taxon>
        <taxon>Actinopterygii</taxon>
        <taxon>Neopterygii</taxon>
        <taxon>Teleostei</taxon>
        <taxon>Anguilliformes</taxon>
        <taxon>Anguillidae</taxon>
        <taxon>Anguilla</taxon>
    </lineage>
</organism>
<evidence type="ECO:0000313" key="1">
    <source>
        <dbReference type="EMBL" id="JAH33305.1"/>
    </source>
</evidence>
<sequence length="28" mass="3115">MTAVLLLSGKWLLAVCVCARERVRKAVK</sequence>
<reference evidence="1" key="2">
    <citation type="journal article" date="2015" name="Fish Shellfish Immunol.">
        <title>Early steps in the European eel (Anguilla anguilla)-Vibrio vulnificus interaction in the gills: Role of the RtxA13 toxin.</title>
        <authorList>
            <person name="Callol A."/>
            <person name="Pajuelo D."/>
            <person name="Ebbesson L."/>
            <person name="Teles M."/>
            <person name="MacKenzie S."/>
            <person name="Amaro C."/>
        </authorList>
    </citation>
    <scope>NUCLEOTIDE SEQUENCE</scope>
</reference>
<protein>
    <submittedName>
        <fullName evidence="1">Uncharacterized protein</fullName>
    </submittedName>
</protein>